<dbReference type="RefSeq" id="WP_074457604.1">
    <property type="nucleotide sequence ID" value="NZ_FITM01000127.1"/>
</dbReference>
<reference evidence="2" key="1">
    <citation type="submission" date="2016-02" db="EMBL/GenBank/DDBJ databases">
        <authorList>
            <person name="liu f."/>
        </authorList>
    </citation>
    <scope>NUCLEOTIDE SEQUENCE [LARGE SCALE GENOMIC DNA]</scope>
</reference>
<evidence type="ECO:0000313" key="1">
    <source>
        <dbReference type="EMBL" id="SAY39118.1"/>
    </source>
</evidence>
<organism evidence="1 2">
    <name type="scientific">Candidatus Synechococcus spongiarum</name>
    <dbReference type="NCBI Taxonomy" id="431041"/>
    <lineage>
        <taxon>Bacteria</taxon>
        <taxon>Bacillati</taxon>
        <taxon>Cyanobacteriota</taxon>
        <taxon>Cyanophyceae</taxon>
        <taxon>Synechococcales</taxon>
        <taxon>Synechococcaceae</taxon>
        <taxon>Synechococcus</taxon>
    </lineage>
</organism>
<sequence>MPSWKPITMVPWLALLAGVCAGLGWLALRPFIVTTLVPQLSGRGPALANFEPMVLRAGPDDNSSGGSLTAAGIKADLSFRAKPDGYGGQQKQPVLRLWSADSGDDTPISLLTDTPLLEYMGLPSTMINALVQMVEFDVDNSSPEVLLSQYTGGAHCCALVTIFRENGQGEWQAIDAGAFDGDIFAATEPVPGHGYLLATVDNRFLYRFSSYTGSSAPLQFLALQGEKVVDVGHQPHLRPLFEKDAQRQAQILDNNRGGEVNGLLAGYAASHARAGRIEEAWPVVLQRHDPDSQWGLEYCPNEEYHDHGGECGQESRRHPNFPSALAALLREAGYISEDLVLADKPLEPKP</sequence>
<dbReference type="OrthoDB" id="1522627at2"/>
<gene>
    <name evidence="1" type="ORF">FLM9_1163</name>
</gene>
<evidence type="ECO:0000313" key="2">
    <source>
        <dbReference type="Proteomes" id="UP000182631"/>
    </source>
</evidence>
<dbReference type="EMBL" id="FITM01000127">
    <property type="protein sequence ID" value="SAY39118.1"/>
    <property type="molecule type" value="Genomic_DNA"/>
</dbReference>
<protein>
    <submittedName>
        <fullName evidence="1">Uncharacterized protein</fullName>
    </submittedName>
</protein>
<accession>A0A165B1E0</accession>
<keyword evidence="2" id="KW-1185">Reference proteome</keyword>
<dbReference type="Proteomes" id="UP000182631">
    <property type="component" value="Unassembled WGS sequence"/>
</dbReference>
<dbReference type="AlphaFoldDB" id="A0A165B1E0"/>
<proteinExistence type="predicted"/>
<name>A0A165B1E0_9SYNE</name>